<evidence type="ECO:0000313" key="2">
    <source>
        <dbReference type="Proteomes" id="UP001597168"/>
    </source>
</evidence>
<accession>A0ABW3QG09</accession>
<reference evidence="2" key="1">
    <citation type="journal article" date="2019" name="Int. J. Syst. Evol. Microbiol.">
        <title>The Global Catalogue of Microorganisms (GCM) 10K type strain sequencing project: providing services to taxonomists for standard genome sequencing and annotation.</title>
        <authorList>
            <consortium name="The Broad Institute Genomics Platform"/>
            <consortium name="The Broad Institute Genome Sequencing Center for Infectious Disease"/>
            <person name="Wu L."/>
            <person name="Ma J."/>
        </authorList>
    </citation>
    <scope>NUCLEOTIDE SEQUENCE [LARGE SCALE GENOMIC DNA]</scope>
    <source>
        <strain evidence="2">CCUG 60214</strain>
    </source>
</reference>
<evidence type="ECO:0008006" key="3">
    <source>
        <dbReference type="Google" id="ProtNLM"/>
    </source>
</evidence>
<organism evidence="1 2">
    <name type="scientific">Saccharothrix hoggarensis</name>
    <dbReference type="NCBI Taxonomy" id="913853"/>
    <lineage>
        <taxon>Bacteria</taxon>
        <taxon>Bacillati</taxon>
        <taxon>Actinomycetota</taxon>
        <taxon>Actinomycetes</taxon>
        <taxon>Pseudonocardiales</taxon>
        <taxon>Pseudonocardiaceae</taxon>
        <taxon>Saccharothrix</taxon>
    </lineage>
</organism>
<dbReference type="EMBL" id="JBHTLK010000006">
    <property type="protein sequence ID" value="MFD1146034.1"/>
    <property type="molecule type" value="Genomic_DNA"/>
</dbReference>
<sequence length="108" mass="11108">MGASTVNLAPALATARALAGDLDGALRAVDAAARTEEGFFVAASVLARRGELARAADVLAGARYPQARHVAAIALTTTGSWRTAALRRVPRAALTRITRSSPVDQQAA</sequence>
<dbReference type="Proteomes" id="UP001597168">
    <property type="component" value="Unassembled WGS sequence"/>
</dbReference>
<proteinExistence type="predicted"/>
<evidence type="ECO:0000313" key="1">
    <source>
        <dbReference type="EMBL" id="MFD1146034.1"/>
    </source>
</evidence>
<gene>
    <name evidence="1" type="ORF">ACFQ3T_02725</name>
</gene>
<name>A0ABW3QG09_9PSEU</name>
<comment type="caution">
    <text evidence="1">The sequence shown here is derived from an EMBL/GenBank/DDBJ whole genome shotgun (WGS) entry which is preliminary data.</text>
</comment>
<keyword evidence="2" id="KW-1185">Reference proteome</keyword>
<protein>
    <recommendedName>
        <fullName evidence="3">Tetratricopeptide repeat protein</fullName>
    </recommendedName>
</protein>